<sequence length="41" mass="4951">MGDIRILDACCGSRMFWFDKNESHTTFMDIRQEKFEIHGKR</sequence>
<keyword evidence="2" id="KW-1185">Reference proteome</keyword>
<dbReference type="GO" id="GO:0008168">
    <property type="term" value="F:methyltransferase activity"/>
    <property type="evidence" value="ECO:0007669"/>
    <property type="project" value="UniProtKB-KW"/>
</dbReference>
<gene>
    <name evidence="1" type="ORF">IPP12_00026</name>
</gene>
<dbReference type="GO" id="GO:0032259">
    <property type="term" value="P:methylation"/>
    <property type="evidence" value="ECO:0007669"/>
    <property type="project" value="UniProtKB-KW"/>
</dbReference>
<evidence type="ECO:0000313" key="1">
    <source>
        <dbReference type="EMBL" id="APD21834.1"/>
    </source>
</evidence>
<proteinExistence type="predicted"/>
<evidence type="ECO:0000313" key="2">
    <source>
        <dbReference type="Proteomes" id="UP000222165"/>
    </source>
</evidence>
<dbReference type="Proteomes" id="UP000222165">
    <property type="component" value="Segment"/>
</dbReference>
<keyword evidence="1" id="KW-0808">Transferase</keyword>
<organism evidence="1 2">
    <name type="scientific">Streptococcus phage IPP12</name>
    <dbReference type="NCBI Taxonomy" id="1916153"/>
    <lineage>
        <taxon>Viruses</taxon>
        <taxon>Duplodnaviria</taxon>
        <taxon>Heunggongvirae</taxon>
        <taxon>Uroviricota</taxon>
        <taxon>Caudoviricetes</taxon>
        <taxon>Mcshanvirinae</taxon>
        <taxon>Medawarvirus</taxon>
        <taxon>Medawarvirus IPP12</taxon>
    </lineage>
</organism>
<accession>A0A1S5S8G4</accession>
<keyword evidence="1" id="KW-0489">Methyltransferase</keyword>
<dbReference type="EMBL" id="KY065454">
    <property type="protein sequence ID" value="APD21834.1"/>
    <property type="molecule type" value="Genomic_DNA"/>
</dbReference>
<protein>
    <submittedName>
        <fullName evidence="1">DNA N-4 cytosine methyltransferase</fullName>
    </submittedName>
</protein>
<reference evidence="1 2" key="1">
    <citation type="journal article" date="2017" name="Sci. Rep.">
        <title>Pneumococcal prophages are diverse, but not without structure or history.</title>
        <authorList>
            <person name="Brueggemann A.B."/>
            <person name="Harrold C.L."/>
            <person name="Rezaei Javan R."/>
            <person name="van Tonder A.J."/>
            <person name="McDonnell A.J."/>
            <person name="Edwards B.A."/>
        </authorList>
    </citation>
    <scope>NUCLEOTIDE SEQUENCE [LARGE SCALE GENOMIC DNA]</scope>
</reference>
<name>A0A1S5S8G4_9CAUD</name>